<keyword evidence="4" id="KW-1185">Reference proteome</keyword>
<keyword evidence="1" id="KW-0378">Hydrolase</keyword>
<feature type="chain" id="PRO_5042940955" description="SGNH hydrolase-type esterase domain-containing protein" evidence="2">
    <location>
        <begin position="24"/>
        <end position="340"/>
    </location>
</feature>
<dbReference type="EMBL" id="JAPDMQ010000820">
    <property type="protein sequence ID" value="KAK0520268.1"/>
    <property type="molecule type" value="Genomic_DNA"/>
</dbReference>
<dbReference type="InterPro" id="IPR036514">
    <property type="entry name" value="SGNH_hydro_sf"/>
</dbReference>
<feature type="signal peptide" evidence="2">
    <location>
        <begin position="1"/>
        <end position="23"/>
    </location>
</feature>
<dbReference type="InterPro" id="IPR051058">
    <property type="entry name" value="GDSL_Est/Lipase"/>
</dbReference>
<dbReference type="SUPFAM" id="SSF52266">
    <property type="entry name" value="SGNH hydrolase"/>
    <property type="match status" value="1"/>
</dbReference>
<dbReference type="InterPro" id="IPR001087">
    <property type="entry name" value="GDSL"/>
</dbReference>
<comment type="caution">
    <text evidence="3">The sequence shown here is derived from an EMBL/GenBank/DDBJ whole genome shotgun (WGS) entry which is preliminary data.</text>
</comment>
<reference evidence="3" key="1">
    <citation type="journal article" date="2023" name="PhytoFront">
        <title>Draft Genome Resources of Seven Strains of Tilletia horrida, Causal Agent of Kernel Smut of Rice.</title>
        <authorList>
            <person name="Khanal S."/>
            <person name="Antony Babu S."/>
            <person name="Zhou X.G."/>
        </authorList>
    </citation>
    <scope>NUCLEOTIDE SEQUENCE</scope>
    <source>
        <strain evidence="3">TX3</strain>
    </source>
</reference>
<name>A0AAN6JHE2_9BASI</name>
<gene>
    <name evidence="3" type="ORF">OC842_007158</name>
</gene>
<proteinExistence type="predicted"/>
<protein>
    <recommendedName>
        <fullName evidence="5">SGNH hydrolase-type esterase domain-containing protein</fullName>
    </recommendedName>
</protein>
<evidence type="ECO:0000313" key="3">
    <source>
        <dbReference type="EMBL" id="KAK0520268.1"/>
    </source>
</evidence>
<organism evidence="3 4">
    <name type="scientific">Tilletia horrida</name>
    <dbReference type="NCBI Taxonomy" id="155126"/>
    <lineage>
        <taxon>Eukaryota</taxon>
        <taxon>Fungi</taxon>
        <taxon>Dikarya</taxon>
        <taxon>Basidiomycota</taxon>
        <taxon>Ustilaginomycotina</taxon>
        <taxon>Exobasidiomycetes</taxon>
        <taxon>Tilletiales</taxon>
        <taxon>Tilletiaceae</taxon>
        <taxon>Tilletia</taxon>
    </lineage>
</organism>
<evidence type="ECO:0000256" key="2">
    <source>
        <dbReference type="SAM" id="SignalP"/>
    </source>
</evidence>
<sequence>MTTFRLLAGALVATFNLLSVAQAGFDVPDSVFSVADLANGADTRPIKNMYTFGDSYTDNCNGARFWVKDNVNAIFPYPKCPPPPIGRADYGLSWPEIVQNYRPDWNVSIYAVSAATCDSNVNSQGSIDINGQIQLFQTRFKRELFPRGLTDDPATTVATLLVGGNDLALIQAKAWGTLPSYAKSTGSIQDNAMCIKSKLNALHKLGFRRFLLFELPPIDKGQMVGDTPAHAASTAQLIATRNSLAAQYSQDLVKQWNDNSTVTIFPTVKLLTPMVELNPAFKFKYGKGTYCNAVCGNPFDYAWADDLHVSFRAFTLMAYAVVKQLDPNWRKGVPLFSDIQ</sequence>
<dbReference type="Pfam" id="PF00657">
    <property type="entry name" value="Lipase_GDSL"/>
    <property type="match status" value="1"/>
</dbReference>
<dbReference type="AlphaFoldDB" id="A0AAN6JHE2"/>
<dbReference type="Gene3D" id="3.40.50.1110">
    <property type="entry name" value="SGNH hydrolase"/>
    <property type="match status" value="1"/>
</dbReference>
<evidence type="ECO:0008006" key="5">
    <source>
        <dbReference type="Google" id="ProtNLM"/>
    </source>
</evidence>
<dbReference type="PANTHER" id="PTHR45648:SF22">
    <property type="entry name" value="GDSL LIPASE_ACYLHYDROLASE FAMILY PROTEIN (AFU_ORTHOLOGUE AFUA_4G14700)"/>
    <property type="match status" value="1"/>
</dbReference>
<dbReference type="Proteomes" id="UP001176521">
    <property type="component" value="Unassembled WGS sequence"/>
</dbReference>
<keyword evidence="2" id="KW-0732">Signal</keyword>
<evidence type="ECO:0000313" key="4">
    <source>
        <dbReference type="Proteomes" id="UP001176521"/>
    </source>
</evidence>
<evidence type="ECO:0000256" key="1">
    <source>
        <dbReference type="ARBA" id="ARBA00022801"/>
    </source>
</evidence>
<accession>A0AAN6JHE2</accession>
<dbReference type="GO" id="GO:0016788">
    <property type="term" value="F:hydrolase activity, acting on ester bonds"/>
    <property type="evidence" value="ECO:0007669"/>
    <property type="project" value="InterPro"/>
</dbReference>
<dbReference type="PANTHER" id="PTHR45648">
    <property type="entry name" value="GDSL LIPASE/ACYLHYDROLASE FAMILY PROTEIN (AFU_ORTHOLOGUE AFUA_4G14700)"/>
    <property type="match status" value="1"/>
</dbReference>